<proteinExistence type="predicted"/>
<sequence length="102" mass="11175">MYYKVNQNGTVAVKLGCAHGGDTGFKKYNLVGKGLQGPSLRLTYGLPRPGLGKPYKVSPMKDGETLEDLVKKLEDVCPSLGDEYYKAGKYESYCTTLPGLHR</sequence>
<accession>A0A7J6QZN9</accession>
<organism evidence="1 2">
    <name type="scientific">Perkinsus olseni</name>
    <name type="common">Perkinsus atlanticus</name>
    <dbReference type="NCBI Taxonomy" id="32597"/>
    <lineage>
        <taxon>Eukaryota</taxon>
        <taxon>Sar</taxon>
        <taxon>Alveolata</taxon>
        <taxon>Perkinsozoa</taxon>
        <taxon>Perkinsea</taxon>
        <taxon>Perkinsida</taxon>
        <taxon>Perkinsidae</taxon>
        <taxon>Perkinsus</taxon>
    </lineage>
</organism>
<dbReference type="AlphaFoldDB" id="A0A7J6QZN9"/>
<reference evidence="1 2" key="1">
    <citation type="submission" date="2020-04" db="EMBL/GenBank/DDBJ databases">
        <title>Perkinsus olseni comparative genomics.</title>
        <authorList>
            <person name="Bogema D.R."/>
        </authorList>
    </citation>
    <scope>NUCLEOTIDE SEQUENCE [LARGE SCALE GENOMIC DNA]</scope>
    <source>
        <strain evidence="1 2">ATCC PRA-207</strain>
    </source>
</reference>
<keyword evidence="2" id="KW-1185">Reference proteome</keyword>
<protein>
    <submittedName>
        <fullName evidence="1">Uncharacterized protein</fullName>
    </submittedName>
</protein>
<name>A0A7J6QZN9_PEROL</name>
<evidence type="ECO:0000313" key="2">
    <source>
        <dbReference type="Proteomes" id="UP000553632"/>
    </source>
</evidence>
<evidence type="ECO:0000313" key="1">
    <source>
        <dbReference type="EMBL" id="KAF4713813.1"/>
    </source>
</evidence>
<dbReference type="Proteomes" id="UP000553632">
    <property type="component" value="Unassembled WGS sequence"/>
</dbReference>
<dbReference type="EMBL" id="JABANO010029265">
    <property type="protein sequence ID" value="KAF4713813.1"/>
    <property type="molecule type" value="Genomic_DNA"/>
</dbReference>
<gene>
    <name evidence="1" type="ORF">FOZ63_028054</name>
</gene>
<comment type="caution">
    <text evidence="1">The sequence shown here is derived from an EMBL/GenBank/DDBJ whole genome shotgun (WGS) entry which is preliminary data.</text>
</comment>